<keyword evidence="1" id="KW-0004">4Fe-4S</keyword>
<dbReference type="PROSITE" id="PS00198">
    <property type="entry name" value="4FE4S_FER_1"/>
    <property type="match status" value="1"/>
</dbReference>
<evidence type="ECO:0000256" key="1">
    <source>
        <dbReference type="ARBA" id="ARBA00022485"/>
    </source>
</evidence>
<dbReference type="Gene3D" id="3.30.70.20">
    <property type="match status" value="1"/>
</dbReference>
<protein>
    <submittedName>
        <fullName evidence="6">Putative NADH-ubiquinone oxidoreductase subunit RnfB</fullName>
    </submittedName>
</protein>
<dbReference type="PANTHER" id="PTHR24960">
    <property type="entry name" value="PHOTOSYSTEM I IRON-SULFUR CENTER-RELATED"/>
    <property type="match status" value="1"/>
</dbReference>
<keyword evidence="3" id="KW-0408">Iron</keyword>
<keyword evidence="4" id="KW-0411">Iron-sulfur</keyword>
<evidence type="ECO:0000256" key="3">
    <source>
        <dbReference type="ARBA" id="ARBA00023004"/>
    </source>
</evidence>
<dbReference type="GO" id="GO:0051539">
    <property type="term" value="F:4 iron, 4 sulfur cluster binding"/>
    <property type="evidence" value="ECO:0007669"/>
    <property type="project" value="UniProtKB-KW"/>
</dbReference>
<accession>A0A075FGH8</accession>
<reference evidence="6" key="1">
    <citation type="journal article" date="2014" name="Genome Biol. Evol.">
        <title>Pangenome evidence for extensive interdomain horizontal transfer affecting lineage core and shell genes in uncultured planktonic thaumarchaeota and euryarchaeota.</title>
        <authorList>
            <person name="Deschamps P."/>
            <person name="Zivanovic Y."/>
            <person name="Moreira D."/>
            <person name="Rodriguez-Valera F."/>
            <person name="Lopez-Garcia P."/>
        </authorList>
    </citation>
    <scope>NUCLEOTIDE SEQUENCE</scope>
</reference>
<proteinExistence type="predicted"/>
<dbReference type="GO" id="GO:0016491">
    <property type="term" value="F:oxidoreductase activity"/>
    <property type="evidence" value="ECO:0007669"/>
    <property type="project" value="UniProtKB-ARBA"/>
</dbReference>
<feature type="domain" description="4Fe-4S ferredoxin-type" evidence="5">
    <location>
        <begin position="88"/>
        <end position="117"/>
    </location>
</feature>
<name>A0A075FGH8_9EURY</name>
<dbReference type="Pfam" id="PF14697">
    <property type="entry name" value="Fer4_21"/>
    <property type="match status" value="1"/>
</dbReference>
<dbReference type="AlphaFoldDB" id="A0A075FGH8"/>
<dbReference type="PROSITE" id="PS51379">
    <property type="entry name" value="4FE4S_FER_2"/>
    <property type="match status" value="2"/>
</dbReference>
<dbReference type="InterPro" id="IPR050157">
    <property type="entry name" value="PSI_iron-sulfur_center"/>
</dbReference>
<organism evidence="6">
    <name type="scientific">uncultured marine group II/III euryarchaeote AD1000_03_F11</name>
    <dbReference type="NCBI Taxonomy" id="1457703"/>
    <lineage>
        <taxon>Archaea</taxon>
        <taxon>Methanobacteriati</taxon>
        <taxon>Methanobacteriota</taxon>
        <taxon>environmental samples</taxon>
    </lineage>
</organism>
<feature type="domain" description="4Fe-4S ferredoxin-type" evidence="5">
    <location>
        <begin position="46"/>
        <end position="75"/>
    </location>
</feature>
<evidence type="ECO:0000256" key="2">
    <source>
        <dbReference type="ARBA" id="ARBA00022723"/>
    </source>
</evidence>
<dbReference type="InterPro" id="IPR017896">
    <property type="entry name" value="4Fe4S_Fe-S-bd"/>
</dbReference>
<evidence type="ECO:0000256" key="4">
    <source>
        <dbReference type="ARBA" id="ARBA00023014"/>
    </source>
</evidence>
<dbReference type="PANTHER" id="PTHR24960:SF83">
    <property type="entry name" value="4FE-4S FERREDOXIN-TYPE DOMAIN-CONTAINING PROTEIN"/>
    <property type="match status" value="1"/>
</dbReference>
<dbReference type="SUPFAM" id="SSF54862">
    <property type="entry name" value="4Fe-4S ferredoxins"/>
    <property type="match status" value="1"/>
</dbReference>
<evidence type="ECO:0000259" key="5">
    <source>
        <dbReference type="PROSITE" id="PS51379"/>
    </source>
</evidence>
<dbReference type="InterPro" id="IPR017900">
    <property type="entry name" value="4Fe4S_Fe_S_CS"/>
</dbReference>
<dbReference type="GO" id="GO:0046872">
    <property type="term" value="F:metal ion binding"/>
    <property type="evidence" value="ECO:0007669"/>
    <property type="project" value="UniProtKB-KW"/>
</dbReference>
<sequence>MKPELTIMTEIPDLLTRRAAEQKRIRMLLDSMRAEEEAKLKGGEDAVAWVKEELCIGCDQCTIVCDDDAIELYDTPMASPIMDVEVNRKAKILRDECTGCRLCALGCPTDAIIMIDR</sequence>
<keyword evidence="6" id="KW-0830">Ubiquinone</keyword>
<keyword evidence="2" id="KW-0479">Metal-binding</keyword>
<dbReference type="EMBL" id="KF900309">
    <property type="protein sequence ID" value="AIE90425.1"/>
    <property type="molecule type" value="Genomic_DNA"/>
</dbReference>
<evidence type="ECO:0000313" key="6">
    <source>
        <dbReference type="EMBL" id="AIE90425.1"/>
    </source>
</evidence>